<gene>
    <name evidence="1" type="ORF">GLOIN_2v1549660</name>
</gene>
<keyword evidence="2" id="KW-1185">Reference proteome</keyword>
<accession>A0A2P4QHQ6</accession>
<sequence length="64" mass="7947">MWPPNHNHIELELVLCRYYYRVSYENTFRFLFLLLDHHELGSRMNELIFVYSHHHSRAPLLTYL</sequence>
<dbReference type="Proteomes" id="UP000018888">
    <property type="component" value="Unassembled WGS sequence"/>
</dbReference>
<dbReference type="AlphaFoldDB" id="A0A2P4QHQ6"/>
<evidence type="ECO:0000313" key="1">
    <source>
        <dbReference type="EMBL" id="POG77150.1"/>
    </source>
</evidence>
<comment type="caution">
    <text evidence="1">The sequence shown here is derived from an EMBL/GenBank/DDBJ whole genome shotgun (WGS) entry which is preliminary data.</text>
</comment>
<dbReference type="EMBL" id="AUPC02000043">
    <property type="protein sequence ID" value="POG77150.1"/>
    <property type="molecule type" value="Genomic_DNA"/>
</dbReference>
<proteinExistence type="predicted"/>
<evidence type="ECO:0000313" key="2">
    <source>
        <dbReference type="Proteomes" id="UP000018888"/>
    </source>
</evidence>
<name>A0A2P4QHQ6_RHIID</name>
<organism evidence="1 2">
    <name type="scientific">Rhizophagus irregularis (strain DAOM 181602 / DAOM 197198 / MUCL 43194)</name>
    <name type="common">Arbuscular mycorrhizal fungus</name>
    <name type="synonym">Glomus intraradices</name>
    <dbReference type="NCBI Taxonomy" id="747089"/>
    <lineage>
        <taxon>Eukaryota</taxon>
        <taxon>Fungi</taxon>
        <taxon>Fungi incertae sedis</taxon>
        <taxon>Mucoromycota</taxon>
        <taxon>Glomeromycotina</taxon>
        <taxon>Glomeromycetes</taxon>
        <taxon>Glomerales</taxon>
        <taxon>Glomeraceae</taxon>
        <taxon>Rhizophagus</taxon>
    </lineage>
</organism>
<reference evidence="1 2" key="1">
    <citation type="journal article" date="2013" name="Proc. Natl. Acad. Sci. U.S.A.">
        <title>Genome of an arbuscular mycorrhizal fungus provides insight into the oldest plant symbiosis.</title>
        <authorList>
            <person name="Tisserant E."/>
            <person name="Malbreil M."/>
            <person name="Kuo A."/>
            <person name="Kohler A."/>
            <person name="Symeonidi A."/>
            <person name="Balestrini R."/>
            <person name="Charron P."/>
            <person name="Duensing N."/>
            <person name="Frei Dit Frey N."/>
            <person name="Gianinazzi-Pearson V."/>
            <person name="Gilbert L.B."/>
            <person name="Handa Y."/>
            <person name="Herr J.R."/>
            <person name="Hijri M."/>
            <person name="Koul R."/>
            <person name="Kawaguchi M."/>
            <person name="Krajinski F."/>
            <person name="Lammers P.J."/>
            <person name="Masclaux F.G."/>
            <person name="Murat C."/>
            <person name="Morin E."/>
            <person name="Ndikumana S."/>
            <person name="Pagni M."/>
            <person name="Petitpierre D."/>
            <person name="Requena N."/>
            <person name="Rosikiewicz P."/>
            <person name="Riley R."/>
            <person name="Saito K."/>
            <person name="San Clemente H."/>
            <person name="Shapiro H."/>
            <person name="van Tuinen D."/>
            <person name="Becard G."/>
            <person name="Bonfante P."/>
            <person name="Paszkowski U."/>
            <person name="Shachar-Hill Y.Y."/>
            <person name="Tuskan G.A."/>
            <person name="Young P.W."/>
            <person name="Sanders I.R."/>
            <person name="Henrissat B."/>
            <person name="Rensing S.A."/>
            <person name="Grigoriev I.V."/>
            <person name="Corradi N."/>
            <person name="Roux C."/>
            <person name="Martin F."/>
        </authorList>
    </citation>
    <scope>NUCLEOTIDE SEQUENCE [LARGE SCALE GENOMIC DNA]</scope>
    <source>
        <strain evidence="1 2">DAOM 197198</strain>
    </source>
</reference>
<reference evidence="1 2" key="2">
    <citation type="journal article" date="2018" name="New Phytol.">
        <title>High intraspecific genome diversity in the model arbuscular mycorrhizal symbiont Rhizophagus irregularis.</title>
        <authorList>
            <person name="Chen E.C.H."/>
            <person name="Morin E."/>
            <person name="Beaudet D."/>
            <person name="Noel J."/>
            <person name="Yildirir G."/>
            <person name="Ndikumana S."/>
            <person name="Charron P."/>
            <person name="St-Onge C."/>
            <person name="Giorgi J."/>
            <person name="Kruger M."/>
            <person name="Marton T."/>
            <person name="Ropars J."/>
            <person name="Grigoriev I.V."/>
            <person name="Hainaut M."/>
            <person name="Henrissat B."/>
            <person name="Roux C."/>
            <person name="Martin F."/>
            <person name="Corradi N."/>
        </authorList>
    </citation>
    <scope>NUCLEOTIDE SEQUENCE [LARGE SCALE GENOMIC DNA]</scope>
    <source>
        <strain evidence="1 2">DAOM 197198</strain>
    </source>
</reference>
<protein>
    <submittedName>
        <fullName evidence="1">Uncharacterized protein</fullName>
    </submittedName>
</protein>